<dbReference type="Gene3D" id="2.60.260.20">
    <property type="entry name" value="Urease metallochaperone UreE, N-terminal domain"/>
    <property type="match status" value="2"/>
</dbReference>
<feature type="repeat" description="CXXCXGXG motif" evidence="11">
    <location>
        <begin position="145"/>
        <end position="152"/>
    </location>
</feature>
<feature type="domain" description="J" evidence="13">
    <location>
        <begin position="5"/>
        <end position="70"/>
    </location>
</feature>
<comment type="subunit">
    <text evidence="11">Homodimer.</text>
</comment>
<comment type="domain">
    <text evidence="11">The J domain is necessary and sufficient to stimulate DnaK ATPase activity. Zinc center 1 plays an important role in the autonomous, DnaK-independent chaperone activity of DnaJ. Zinc center 2 is essential for interaction with DnaK and for DnaJ activity.</text>
</comment>
<keyword evidence="5 11" id="KW-0862">Zinc</keyword>
<feature type="binding site" evidence="11">
    <location>
        <position position="162"/>
    </location>
    <ligand>
        <name>Zn(2+)</name>
        <dbReference type="ChEBI" id="CHEBI:29105"/>
        <label>2</label>
    </ligand>
</feature>
<keyword evidence="1 11" id="KW-0235">DNA replication</keyword>
<keyword evidence="2 11" id="KW-0479">Metal-binding</keyword>
<keyword evidence="4 11" id="KW-0863">Zinc-finger</keyword>
<evidence type="ECO:0000313" key="15">
    <source>
        <dbReference type="EMBL" id="SPD74096.1"/>
    </source>
</evidence>
<evidence type="ECO:0000256" key="11">
    <source>
        <dbReference type="HAMAP-Rule" id="MF_01152"/>
    </source>
</evidence>
<dbReference type="GO" id="GO:0008270">
    <property type="term" value="F:zinc ion binding"/>
    <property type="evidence" value="ECO:0007669"/>
    <property type="project" value="UniProtKB-UniRule"/>
</dbReference>
<dbReference type="GO" id="GO:0005524">
    <property type="term" value="F:ATP binding"/>
    <property type="evidence" value="ECO:0007669"/>
    <property type="project" value="InterPro"/>
</dbReference>
<feature type="repeat" description="CXXCXGXG motif" evidence="11">
    <location>
        <begin position="162"/>
        <end position="169"/>
    </location>
</feature>
<evidence type="ECO:0000256" key="5">
    <source>
        <dbReference type="ARBA" id="ARBA00022833"/>
    </source>
</evidence>
<sequence length="370" mass="41185">MQKRDYYEVLGISRDAAEEDIKKAYRKLALKYHPDRNPGDKEAEENFKEAAEAYEVLRDRDKRQIYDRFGHEGLAGRGFTGFSGFDDIFSSFGDIFEDFFGFGGRRNRGPRPKQGTNLRYDLELTLEQAFFGLEKEISFNKLVVCNTCNGTGMAHGAKPMTCSACQGRGQVIRSQGFFQISTTCPSCHGQGQVITDPCKECSGGGKVRVERKINVRIPPGVDTNSQLRLTGEGQPGEYGGPPGDLFVIIHVKDHPFFTREGEDLVCDVPISFVQAALGDTLTIPILGDDGSHDMEIPPGTQPGDVLKIAGKGMPSLRDHRRKGDIYIKITVKVPKKLSQEQRELLMAFAESEGLTLSEKKKKNLWKKIVK</sequence>
<dbReference type="PROSITE" id="PS51188">
    <property type="entry name" value="ZF_CR"/>
    <property type="match status" value="1"/>
</dbReference>
<dbReference type="CDD" id="cd10719">
    <property type="entry name" value="DnaJ_zf"/>
    <property type="match status" value="1"/>
</dbReference>
<dbReference type="CDD" id="cd10747">
    <property type="entry name" value="DnaJ_C"/>
    <property type="match status" value="1"/>
</dbReference>
<feature type="binding site" evidence="11">
    <location>
        <position position="165"/>
    </location>
    <ligand>
        <name>Zn(2+)</name>
        <dbReference type="ChEBI" id="CHEBI:29105"/>
        <label>2</label>
    </ligand>
</feature>
<evidence type="ECO:0000256" key="8">
    <source>
        <dbReference type="ARBA" id="ARBA00053423"/>
    </source>
</evidence>
<dbReference type="FunFam" id="1.10.287.110:FF:000034">
    <property type="entry name" value="Chaperone protein DnaJ"/>
    <property type="match status" value="1"/>
</dbReference>
<dbReference type="PROSITE" id="PS00636">
    <property type="entry name" value="DNAJ_1"/>
    <property type="match status" value="1"/>
</dbReference>
<dbReference type="Gene3D" id="1.10.287.110">
    <property type="entry name" value="DnaJ domain"/>
    <property type="match status" value="1"/>
</dbReference>
<dbReference type="InterPro" id="IPR008971">
    <property type="entry name" value="HSP40/DnaJ_pept-bd"/>
</dbReference>
<evidence type="ECO:0000259" key="14">
    <source>
        <dbReference type="PROSITE" id="PS51188"/>
    </source>
</evidence>
<reference evidence="15" key="1">
    <citation type="submission" date="2018-01" db="EMBL/GenBank/DDBJ databases">
        <authorList>
            <person name="Regsiter A."/>
            <person name="William W."/>
        </authorList>
    </citation>
    <scope>NUCLEOTIDE SEQUENCE</scope>
    <source>
        <strain evidence="15">TRIP AH-1</strain>
    </source>
</reference>
<keyword evidence="6 11" id="KW-0346">Stress response</keyword>
<dbReference type="EMBL" id="OJIN01000117">
    <property type="protein sequence ID" value="SPD74096.1"/>
    <property type="molecule type" value="Genomic_DNA"/>
</dbReference>
<feature type="binding site" evidence="11">
    <location>
        <position position="201"/>
    </location>
    <ligand>
        <name>Zn(2+)</name>
        <dbReference type="ChEBI" id="CHEBI:29105"/>
        <label>1</label>
    </ligand>
</feature>
<evidence type="ECO:0000256" key="9">
    <source>
        <dbReference type="ARBA" id="ARBA00061004"/>
    </source>
</evidence>
<feature type="zinc finger region" description="CR-type" evidence="12">
    <location>
        <begin position="132"/>
        <end position="210"/>
    </location>
</feature>
<feature type="binding site" evidence="11">
    <location>
        <position position="145"/>
    </location>
    <ligand>
        <name>Zn(2+)</name>
        <dbReference type="ChEBI" id="CHEBI:29105"/>
        <label>1</label>
    </ligand>
</feature>
<dbReference type="NCBIfam" id="NF008035">
    <property type="entry name" value="PRK10767.1"/>
    <property type="match status" value="1"/>
</dbReference>
<dbReference type="PROSITE" id="PS50076">
    <property type="entry name" value="DNAJ_2"/>
    <property type="match status" value="1"/>
</dbReference>
<keyword evidence="11" id="KW-0963">Cytoplasm</keyword>
<feature type="binding site" evidence="11">
    <location>
        <position position="187"/>
    </location>
    <ligand>
        <name>Zn(2+)</name>
        <dbReference type="ChEBI" id="CHEBI:29105"/>
        <label>2</label>
    </ligand>
</feature>
<evidence type="ECO:0000256" key="4">
    <source>
        <dbReference type="ARBA" id="ARBA00022771"/>
    </source>
</evidence>
<dbReference type="NCBIfam" id="TIGR02349">
    <property type="entry name" value="DnaJ_bact"/>
    <property type="match status" value="1"/>
</dbReference>
<dbReference type="SUPFAM" id="SSF57938">
    <property type="entry name" value="DnaJ/Hsp40 cysteine-rich domain"/>
    <property type="match status" value="1"/>
</dbReference>
<evidence type="ECO:0000256" key="2">
    <source>
        <dbReference type="ARBA" id="ARBA00022723"/>
    </source>
</evidence>
<keyword evidence="3 11" id="KW-0677">Repeat</keyword>
<dbReference type="PANTHER" id="PTHR43096">
    <property type="entry name" value="DNAJ HOMOLOG 1, MITOCHONDRIAL-RELATED"/>
    <property type="match status" value="1"/>
</dbReference>
<dbReference type="InterPro" id="IPR012724">
    <property type="entry name" value="DnaJ"/>
</dbReference>
<dbReference type="Pfam" id="PF00226">
    <property type="entry name" value="DnaJ"/>
    <property type="match status" value="1"/>
</dbReference>
<comment type="function">
    <text evidence="8 11">Participates actively in the response to hyperosmotic and heat shock by preventing the aggregation of stress-denatured proteins and by disaggregating proteins, also in an autonomous, DnaK-independent fashion. Unfolded proteins bind initially to DnaJ; upon interaction with the DnaJ-bound protein, DnaK hydrolyzes its bound ATP, resulting in the formation of a stable complex. GrpE releases ADP from DnaK; ATP binding to DnaK triggers the release of the substrate protein, thus completing the reaction cycle. Several rounds of ATP-dependent interactions between DnaJ, DnaK and GrpE are required for fully efficient folding. Also involved, together with DnaK and GrpE, in the DNA replication of plasmids through activation of initiation proteins.</text>
</comment>
<dbReference type="FunFam" id="2.60.260.20:FF:000005">
    <property type="entry name" value="Chaperone protein dnaJ 1, mitochondrial"/>
    <property type="match status" value="1"/>
</dbReference>
<dbReference type="InterPro" id="IPR001623">
    <property type="entry name" value="DnaJ_domain"/>
</dbReference>
<dbReference type="SUPFAM" id="SSF46565">
    <property type="entry name" value="Chaperone J-domain"/>
    <property type="match status" value="1"/>
</dbReference>
<feature type="repeat" description="CXXCXGXG motif" evidence="11">
    <location>
        <begin position="198"/>
        <end position="205"/>
    </location>
</feature>
<evidence type="ECO:0000256" key="6">
    <source>
        <dbReference type="ARBA" id="ARBA00023016"/>
    </source>
</evidence>
<evidence type="ECO:0000256" key="3">
    <source>
        <dbReference type="ARBA" id="ARBA00022737"/>
    </source>
</evidence>
<dbReference type="GO" id="GO:0006260">
    <property type="term" value="P:DNA replication"/>
    <property type="evidence" value="ECO:0007669"/>
    <property type="project" value="UniProtKB-KW"/>
</dbReference>
<feature type="binding site" evidence="11">
    <location>
        <position position="184"/>
    </location>
    <ligand>
        <name>Zn(2+)</name>
        <dbReference type="ChEBI" id="CHEBI:29105"/>
        <label>2</label>
    </ligand>
</feature>
<dbReference type="Pfam" id="PF01556">
    <property type="entry name" value="DnaJ_C"/>
    <property type="match status" value="1"/>
</dbReference>
<organism evidence="15">
    <name type="scientific">uncultured Desulfobacterium sp</name>
    <dbReference type="NCBI Taxonomy" id="201089"/>
    <lineage>
        <taxon>Bacteria</taxon>
        <taxon>Pseudomonadati</taxon>
        <taxon>Thermodesulfobacteriota</taxon>
        <taxon>Desulfobacteria</taxon>
        <taxon>Desulfobacterales</taxon>
        <taxon>Desulfobacteriaceae</taxon>
        <taxon>Desulfobacterium</taxon>
        <taxon>environmental samples</taxon>
    </lineage>
</organism>
<comment type="similarity">
    <text evidence="9 11">Belongs to the DnaJ family.</text>
</comment>
<proteinExistence type="inferred from homology"/>
<dbReference type="InterPro" id="IPR036869">
    <property type="entry name" value="J_dom_sf"/>
</dbReference>
<evidence type="ECO:0000256" key="1">
    <source>
        <dbReference type="ARBA" id="ARBA00022705"/>
    </source>
</evidence>
<evidence type="ECO:0000256" key="12">
    <source>
        <dbReference type="PROSITE-ProRule" id="PRU00546"/>
    </source>
</evidence>
<dbReference type="InterPro" id="IPR001305">
    <property type="entry name" value="HSP_DnaJ_Cys-rich_dom"/>
</dbReference>
<evidence type="ECO:0000256" key="7">
    <source>
        <dbReference type="ARBA" id="ARBA00023186"/>
    </source>
</evidence>
<evidence type="ECO:0000259" key="13">
    <source>
        <dbReference type="PROSITE" id="PS50076"/>
    </source>
</evidence>
<dbReference type="GO" id="GO:0031072">
    <property type="term" value="F:heat shock protein binding"/>
    <property type="evidence" value="ECO:0007669"/>
    <property type="project" value="InterPro"/>
</dbReference>
<dbReference type="Pfam" id="PF00684">
    <property type="entry name" value="DnaJ_CXXCXGXG"/>
    <property type="match status" value="1"/>
</dbReference>
<dbReference type="AlphaFoldDB" id="A0A445MX75"/>
<protein>
    <recommendedName>
        <fullName evidence="10 11">Chaperone protein DnaJ</fullName>
    </recommendedName>
</protein>
<dbReference type="Gene3D" id="2.10.230.10">
    <property type="entry name" value="Heat shock protein DnaJ, cysteine-rich domain"/>
    <property type="match status" value="1"/>
</dbReference>
<dbReference type="GO" id="GO:0005737">
    <property type="term" value="C:cytoplasm"/>
    <property type="evidence" value="ECO:0007669"/>
    <property type="project" value="UniProtKB-SubCell"/>
</dbReference>
<gene>
    <name evidence="11 15" type="primary">dnaJ</name>
    <name evidence="15" type="ORF">PITCH_A2030240</name>
</gene>
<dbReference type="SUPFAM" id="SSF49493">
    <property type="entry name" value="HSP40/DnaJ peptide-binding domain"/>
    <property type="match status" value="2"/>
</dbReference>
<dbReference type="GO" id="GO:0042026">
    <property type="term" value="P:protein refolding"/>
    <property type="evidence" value="ECO:0007669"/>
    <property type="project" value="TreeGrafter"/>
</dbReference>
<feature type="binding site" evidence="11">
    <location>
        <position position="148"/>
    </location>
    <ligand>
        <name>Zn(2+)</name>
        <dbReference type="ChEBI" id="CHEBI:29105"/>
        <label>1</label>
    </ligand>
</feature>
<dbReference type="GO" id="GO:0009408">
    <property type="term" value="P:response to heat"/>
    <property type="evidence" value="ECO:0007669"/>
    <property type="project" value="InterPro"/>
</dbReference>
<dbReference type="InterPro" id="IPR018253">
    <property type="entry name" value="DnaJ_domain_CS"/>
</dbReference>
<dbReference type="PANTHER" id="PTHR43096:SF10">
    <property type="entry name" value="CHAPERONE PROTEIN DNAJ A6, CHLOROPLASTIC"/>
    <property type="match status" value="1"/>
</dbReference>
<feature type="repeat" description="CXXCXGXG motif" evidence="11">
    <location>
        <begin position="184"/>
        <end position="191"/>
    </location>
</feature>
<dbReference type="InterPro" id="IPR036410">
    <property type="entry name" value="HSP_DnaJ_Cys-rich_dom_sf"/>
</dbReference>
<dbReference type="GO" id="GO:0051082">
    <property type="term" value="F:unfolded protein binding"/>
    <property type="evidence" value="ECO:0007669"/>
    <property type="project" value="UniProtKB-UniRule"/>
</dbReference>
<dbReference type="PRINTS" id="PR00625">
    <property type="entry name" value="JDOMAIN"/>
</dbReference>
<dbReference type="HAMAP" id="MF_01152">
    <property type="entry name" value="DnaJ"/>
    <property type="match status" value="1"/>
</dbReference>
<dbReference type="SMART" id="SM00271">
    <property type="entry name" value="DnaJ"/>
    <property type="match status" value="1"/>
</dbReference>
<dbReference type="CDD" id="cd06257">
    <property type="entry name" value="DnaJ"/>
    <property type="match status" value="1"/>
</dbReference>
<feature type="domain" description="CR-type" evidence="14">
    <location>
        <begin position="132"/>
        <end position="210"/>
    </location>
</feature>
<dbReference type="InterPro" id="IPR002939">
    <property type="entry name" value="DnaJ_C"/>
</dbReference>
<feature type="binding site" evidence="11">
    <location>
        <position position="198"/>
    </location>
    <ligand>
        <name>Zn(2+)</name>
        <dbReference type="ChEBI" id="CHEBI:29105"/>
        <label>1</label>
    </ligand>
</feature>
<accession>A0A445MX75</accession>
<comment type="cofactor">
    <cofactor evidence="11">
        <name>Zn(2+)</name>
        <dbReference type="ChEBI" id="CHEBI:29105"/>
    </cofactor>
    <text evidence="11">Binds 2 Zn(2+) ions per monomer.</text>
</comment>
<comment type="subcellular location">
    <subcellularLocation>
        <location evidence="11">Cytoplasm</location>
    </subcellularLocation>
</comment>
<evidence type="ECO:0000256" key="10">
    <source>
        <dbReference type="ARBA" id="ARBA00067609"/>
    </source>
</evidence>
<keyword evidence="7 11" id="KW-0143">Chaperone</keyword>
<dbReference type="FunFam" id="2.10.230.10:FF:000002">
    <property type="entry name" value="Molecular chaperone DnaJ"/>
    <property type="match status" value="1"/>
</dbReference>
<name>A0A445MX75_9BACT</name>